<proteinExistence type="predicted"/>
<name>A0A8D9HZ45_BRACM</name>
<reference evidence="1 2" key="1">
    <citation type="submission" date="2021-07" db="EMBL/GenBank/DDBJ databases">
        <authorList>
            <consortium name="Genoscope - CEA"/>
            <person name="William W."/>
        </authorList>
    </citation>
    <scope>NUCLEOTIDE SEQUENCE [LARGE SCALE GENOMIC DNA]</scope>
</reference>
<protein>
    <submittedName>
        <fullName evidence="1">Uncharacterized protein</fullName>
    </submittedName>
</protein>
<sequence length="99" mass="11562">VQVKESDLQDNEWLYLYAEVVLFSKWEIDLSAYLPVKMNKVVARTREDVETSMKLRSKNATFYMSFTACGGLECMGIIRRTTDGRPQHMSFQINCWIDN</sequence>
<dbReference type="AlphaFoldDB" id="A0A8D9HZ45"/>
<feature type="non-terminal residue" evidence="1">
    <location>
        <position position="1"/>
    </location>
</feature>
<dbReference type="Pfam" id="PF04776">
    <property type="entry name" value="protein_MS5"/>
    <property type="match status" value="1"/>
</dbReference>
<accession>A0A8D9HZ45</accession>
<dbReference type="Gramene" id="A04p30210.2_BraZ1">
    <property type="protein sequence ID" value="A04p30210.2_BraZ1.CDS"/>
    <property type="gene ID" value="A04g30210.2_BraZ1"/>
</dbReference>
<organism evidence="1 2">
    <name type="scientific">Brassica campestris</name>
    <name type="common">Field mustard</name>
    <dbReference type="NCBI Taxonomy" id="3711"/>
    <lineage>
        <taxon>Eukaryota</taxon>
        <taxon>Viridiplantae</taxon>
        <taxon>Streptophyta</taxon>
        <taxon>Embryophyta</taxon>
        <taxon>Tracheophyta</taxon>
        <taxon>Spermatophyta</taxon>
        <taxon>Magnoliopsida</taxon>
        <taxon>eudicotyledons</taxon>
        <taxon>Gunneridae</taxon>
        <taxon>Pentapetalae</taxon>
        <taxon>rosids</taxon>
        <taxon>malvids</taxon>
        <taxon>Brassicales</taxon>
        <taxon>Brassicaceae</taxon>
        <taxon>Brassiceae</taxon>
        <taxon>Brassica</taxon>
    </lineage>
</organism>
<evidence type="ECO:0000313" key="1">
    <source>
        <dbReference type="EMBL" id="CAG7908120.1"/>
    </source>
</evidence>
<dbReference type="EMBL" id="LS974620">
    <property type="protein sequence ID" value="CAG7908120.1"/>
    <property type="molecule type" value="Genomic_DNA"/>
</dbReference>
<evidence type="ECO:0000313" key="2">
    <source>
        <dbReference type="Proteomes" id="UP000694005"/>
    </source>
</evidence>
<gene>
    <name evidence="1" type="ORF">BRAPAZ1V2_A04P30210.2</name>
</gene>
<dbReference type="Proteomes" id="UP000694005">
    <property type="component" value="Chromosome A04"/>
</dbReference>
<dbReference type="InterPro" id="IPR006462">
    <property type="entry name" value="MS5"/>
</dbReference>